<evidence type="ECO:0000256" key="2">
    <source>
        <dbReference type="SAM" id="SignalP"/>
    </source>
</evidence>
<dbReference type="RefSeq" id="WP_286055241.1">
    <property type="nucleotide sequence ID" value="NZ_JASVWF010000005.1"/>
</dbReference>
<proteinExistence type="predicted"/>
<evidence type="ECO:0000313" key="3">
    <source>
        <dbReference type="EMBL" id="MDL5158704.1"/>
    </source>
</evidence>
<evidence type="ECO:0000313" key="4">
    <source>
        <dbReference type="Proteomes" id="UP001231924"/>
    </source>
</evidence>
<name>A0ABT7MDG2_9PSEU</name>
<feature type="chain" id="PRO_5045683569" evidence="2">
    <location>
        <begin position="27"/>
        <end position="93"/>
    </location>
</feature>
<feature type="signal peptide" evidence="2">
    <location>
        <begin position="1"/>
        <end position="26"/>
    </location>
</feature>
<keyword evidence="2" id="KW-0732">Signal</keyword>
<comment type="caution">
    <text evidence="3">The sequence shown here is derived from an EMBL/GenBank/DDBJ whole genome shotgun (WGS) entry which is preliminary data.</text>
</comment>
<reference evidence="3 4" key="1">
    <citation type="submission" date="2023-06" db="EMBL/GenBank/DDBJ databases">
        <title>Actinomycetospora Odt1-22.</title>
        <authorList>
            <person name="Supong K."/>
        </authorList>
    </citation>
    <scope>NUCLEOTIDE SEQUENCE [LARGE SCALE GENOMIC DNA]</scope>
    <source>
        <strain evidence="3 4">Odt1-22</strain>
    </source>
</reference>
<protein>
    <submittedName>
        <fullName evidence="3">Uncharacterized protein</fullName>
    </submittedName>
</protein>
<gene>
    <name evidence="3" type="ORF">QRT03_22235</name>
</gene>
<dbReference type="EMBL" id="JASVWF010000005">
    <property type="protein sequence ID" value="MDL5158704.1"/>
    <property type="molecule type" value="Genomic_DNA"/>
</dbReference>
<organism evidence="3 4">
    <name type="scientific">Actinomycetospora termitidis</name>
    <dbReference type="NCBI Taxonomy" id="3053470"/>
    <lineage>
        <taxon>Bacteria</taxon>
        <taxon>Bacillati</taxon>
        <taxon>Actinomycetota</taxon>
        <taxon>Actinomycetes</taxon>
        <taxon>Pseudonocardiales</taxon>
        <taxon>Pseudonocardiaceae</taxon>
        <taxon>Actinomycetospora</taxon>
    </lineage>
</organism>
<sequence>MTFRKPLAALGLAGAALPLLAGVAQADETQSPLQGVSAVTAIGTDLLAQGADASNVQGDRPDTADGTDTRVPNADPRFVEGPAGGLLKDGPFE</sequence>
<evidence type="ECO:0000256" key="1">
    <source>
        <dbReference type="SAM" id="MobiDB-lite"/>
    </source>
</evidence>
<dbReference type="Proteomes" id="UP001231924">
    <property type="component" value="Unassembled WGS sequence"/>
</dbReference>
<keyword evidence="4" id="KW-1185">Reference proteome</keyword>
<accession>A0ABT7MDG2</accession>
<feature type="region of interest" description="Disordered" evidence="1">
    <location>
        <begin position="49"/>
        <end position="93"/>
    </location>
</feature>